<dbReference type="AlphaFoldDB" id="A0A6B0R7H8"/>
<keyword evidence="1" id="KW-0812">Transmembrane</keyword>
<organism evidence="2 3">
    <name type="scientific">Bos mutus</name>
    <name type="common">wild yak</name>
    <dbReference type="NCBI Taxonomy" id="72004"/>
    <lineage>
        <taxon>Eukaryota</taxon>
        <taxon>Metazoa</taxon>
        <taxon>Chordata</taxon>
        <taxon>Craniata</taxon>
        <taxon>Vertebrata</taxon>
        <taxon>Euteleostomi</taxon>
        <taxon>Mammalia</taxon>
        <taxon>Eutheria</taxon>
        <taxon>Laurasiatheria</taxon>
        <taxon>Artiodactyla</taxon>
        <taxon>Ruminantia</taxon>
        <taxon>Pecora</taxon>
        <taxon>Bovidae</taxon>
        <taxon>Bovinae</taxon>
        <taxon>Bos</taxon>
    </lineage>
</organism>
<protein>
    <submittedName>
        <fullName evidence="2">Uncharacterized protein</fullName>
    </submittedName>
</protein>
<keyword evidence="3" id="KW-1185">Reference proteome</keyword>
<proteinExistence type="predicted"/>
<dbReference type="EMBL" id="VBQZ03000025">
    <property type="protein sequence ID" value="MXQ85232.1"/>
    <property type="molecule type" value="Genomic_DNA"/>
</dbReference>
<dbReference type="Proteomes" id="UP000322234">
    <property type="component" value="Unassembled WGS sequence"/>
</dbReference>
<feature type="transmembrane region" description="Helical" evidence="1">
    <location>
        <begin position="20"/>
        <end position="40"/>
    </location>
</feature>
<evidence type="ECO:0000313" key="3">
    <source>
        <dbReference type="Proteomes" id="UP000322234"/>
    </source>
</evidence>
<keyword evidence="1" id="KW-1133">Transmembrane helix</keyword>
<reference evidence="2" key="1">
    <citation type="submission" date="2019-10" db="EMBL/GenBank/DDBJ databases">
        <title>The sequence and de novo assembly of the wild yak genome.</title>
        <authorList>
            <person name="Liu Y."/>
        </authorList>
    </citation>
    <scope>NUCLEOTIDE SEQUENCE [LARGE SCALE GENOMIC DNA]</scope>
    <source>
        <strain evidence="2">WY2019</strain>
    </source>
</reference>
<sequence>MRVPLPGGPTTPAPPRVLPALGVPIGLAPWLSVLFLMHVFSSIFGCDDPAALQTQVKWNMRFVPWTLLTCIREQKEFFMKNKGKQAAVLEILHQFPSKLGDQVPIFVNGRKEKVFLYPPCPCPTSYNPPVDSLTVGSGNNTASFQV</sequence>
<evidence type="ECO:0000256" key="1">
    <source>
        <dbReference type="SAM" id="Phobius"/>
    </source>
</evidence>
<accession>A0A6B0R7H8</accession>
<comment type="caution">
    <text evidence="2">The sequence shown here is derived from an EMBL/GenBank/DDBJ whole genome shotgun (WGS) entry which is preliminary data.</text>
</comment>
<name>A0A6B0R7H8_9CETA</name>
<keyword evidence="1" id="KW-0472">Membrane</keyword>
<gene>
    <name evidence="2" type="ORF">E5288_WYG014457</name>
</gene>
<evidence type="ECO:0000313" key="2">
    <source>
        <dbReference type="EMBL" id="MXQ85232.1"/>
    </source>
</evidence>